<dbReference type="InterPro" id="IPR005151">
    <property type="entry name" value="Tail-specific_protease"/>
</dbReference>
<dbReference type="Gene3D" id="3.30.750.44">
    <property type="match status" value="1"/>
</dbReference>
<evidence type="ECO:0000313" key="3">
    <source>
        <dbReference type="Proteomes" id="UP001501367"/>
    </source>
</evidence>
<dbReference type="Gene3D" id="2.30.42.10">
    <property type="match status" value="1"/>
</dbReference>
<organism evidence="2 3">
    <name type="scientific">Flavobacterium ginsengisoli</name>
    <dbReference type="NCBI Taxonomy" id="871694"/>
    <lineage>
        <taxon>Bacteria</taxon>
        <taxon>Pseudomonadati</taxon>
        <taxon>Bacteroidota</taxon>
        <taxon>Flavobacteriia</taxon>
        <taxon>Flavobacteriales</taxon>
        <taxon>Flavobacteriaceae</taxon>
        <taxon>Flavobacterium</taxon>
    </lineage>
</organism>
<dbReference type="InterPro" id="IPR029045">
    <property type="entry name" value="ClpP/crotonase-like_dom_sf"/>
</dbReference>
<dbReference type="InterPro" id="IPR036034">
    <property type="entry name" value="PDZ_sf"/>
</dbReference>
<dbReference type="PANTHER" id="PTHR32060:SF22">
    <property type="entry name" value="CARBOXYL-TERMINAL-PROCESSING PEPTIDASE 3, CHLOROPLASTIC"/>
    <property type="match status" value="1"/>
</dbReference>
<dbReference type="SMART" id="SM00245">
    <property type="entry name" value="TSPc"/>
    <property type="match status" value="1"/>
</dbReference>
<gene>
    <name evidence="2" type="ORF">GCM10022422_30810</name>
</gene>
<keyword evidence="3" id="KW-1185">Reference proteome</keyword>
<evidence type="ECO:0000313" key="2">
    <source>
        <dbReference type="EMBL" id="GAA3744562.1"/>
    </source>
</evidence>
<accession>A0ABP7FV38</accession>
<dbReference type="Proteomes" id="UP001501367">
    <property type="component" value="Unassembled WGS sequence"/>
</dbReference>
<dbReference type="RefSeq" id="WP_278021349.1">
    <property type="nucleotide sequence ID" value="NZ_BAABDT010000006.1"/>
</dbReference>
<dbReference type="CDD" id="cd07562">
    <property type="entry name" value="Peptidase_S41_TRI"/>
    <property type="match status" value="1"/>
</dbReference>
<dbReference type="Gene3D" id="3.90.226.10">
    <property type="entry name" value="2-enoyl-CoA Hydratase, Chain A, domain 1"/>
    <property type="match status" value="1"/>
</dbReference>
<proteinExistence type="predicted"/>
<dbReference type="SUPFAM" id="SSF52096">
    <property type="entry name" value="ClpP/crotonase"/>
    <property type="match status" value="1"/>
</dbReference>
<reference evidence="3" key="1">
    <citation type="journal article" date="2019" name="Int. J. Syst. Evol. Microbiol.">
        <title>The Global Catalogue of Microorganisms (GCM) 10K type strain sequencing project: providing services to taxonomists for standard genome sequencing and annotation.</title>
        <authorList>
            <consortium name="The Broad Institute Genomics Platform"/>
            <consortium name="The Broad Institute Genome Sequencing Center for Infectious Disease"/>
            <person name="Wu L."/>
            <person name="Ma J."/>
        </authorList>
    </citation>
    <scope>NUCLEOTIDE SEQUENCE [LARGE SCALE GENOMIC DNA]</scope>
    <source>
        <strain evidence="3">JCM 17336</strain>
    </source>
</reference>
<evidence type="ECO:0000259" key="1">
    <source>
        <dbReference type="SMART" id="SM00245"/>
    </source>
</evidence>
<dbReference type="Pfam" id="PF03572">
    <property type="entry name" value="Peptidase_S41"/>
    <property type="match status" value="1"/>
</dbReference>
<comment type="caution">
    <text evidence="2">The sequence shown here is derived from an EMBL/GenBank/DDBJ whole genome shotgun (WGS) entry which is preliminary data.</text>
</comment>
<dbReference type="EMBL" id="BAABDT010000006">
    <property type="protein sequence ID" value="GAA3744562.1"/>
    <property type="molecule type" value="Genomic_DNA"/>
</dbReference>
<dbReference type="PANTHER" id="PTHR32060">
    <property type="entry name" value="TAIL-SPECIFIC PROTEASE"/>
    <property type="match status" value="1"/>
</dbReference>
<name>A0ABP7FV38_9FLAO</name>
<dbReference type="SUPFAM" id="SSF50156">
    <property type="entry name" value="PDZ domain-like"/>
    <property type="match status" value="1"/>
</dbReference>
<feature type="domain" description="Tail specific protease" evidence="1">
    <location>
        <begin position="341"/>
        <end position="537"/>
    </location>
</feature>
<protein>
    <recommendedName>
        <fullName evidence="1">Tail specific protease domain-containing protein</fullName>
    </recommendedName>
</protein>
<sequence length="562" mass="65513">MKKYILFILMFIGTMAYSHKNISHRAFLEKNLTEIEKLAATAKVWGFLKYYHPKVADGSQNWDEQLFKILRQTENTQTVQQFSNAISDWIMSLGEVKKYENIKTDIDNVYFDKNIDFSWFDDRTIFTKELSQMLKFVQKYKFQGENYYVTFQKKDPNAVPLQFINEVKYSKFDWTDKNMRLLAFFRYWNYVEYFFPYKYQTDQDWNLVLTEMMPKFSDPKTELDFHLAMRELSVKLNDSHSSLGTSKMYDKFGEKFVPADFKIIDSKAVVVGLKNDSLARISDIKIGDVITEVEGKSIQTIIKENTKYVEGSNKASVLRNFYWAIFNGNSDSVQVKYTREGRSSQKYIKRYEYAYLIAIPKPKEKWRFLNNKVSYVNLGEITEDDVPEMMNKIMVSDAIIFDLRNNARGADYLIAEYLNPEPREFVKFADADLKTPGNFIWRKEEEKCGKVNPNYYKGKVIVLVNEVTQSHGEYTAMSLKVAPNTTVIGSQTSGADGGVVRFEIIRGFRTQFSSYGVFYPNKKETQRIGIVPDIKVEQTIKGIQSGKDEILERALKFAEKGK</sequence>